<accession>A0ABR9M7M6</accession>
<name>A0ABR9M7M6_9ACTN</name>
<dbReference type="EMBL" id="JADBEK010000001">
    <property type="protein sequence ID" value="MBE1588625.1"/>
    <property type="molecule type" value="Genomic_DNA"/>
</dbReference>
<proteinExistence type="predicted"/>
<gene>
    <name evidence="2" type="ORF">H4W80_006883</name>
</gene>
<dbReference type="Proteomes" id="UP000633509">
    <property type="component" value="Unassembled WGS sequence"/>
</dbReference>
<keyword evidence="3" id="KW-1185">Reference proteome</keyword>
<sequence length="37" mass="3779">MVGLEALTGRTVIGRRGQDVSSHSIHGALSSPCLDTG</sequence>
<feature type="region of interest" description="Disordered" evidence="1">
    <location>
        <begin position="13"/>
        <end position="37"/>
    </location>
</feature>
<organism evidence="2 3">
    <name type="scientific">Nonomuraea angiospora</name>
    <dbReference type="NCBI Taxonomy" id="46172"/>
    <lineage>
        <taxon>Bacteria</taxon>
        <taxon>Bacillati</taxon>
        <taxon>Actinomycetota</taxon>
        <taxon>Actinomycetes</taxon>
        <taxon>Streptosporangiales</taxon>
        <taxon>Streptosporangiaceae</taxon>
        <taxon>Nonomuraea</taxon>
    </lineage>
</organism>
<evidence type="ECO:0000256" key="1">
    <source>
        <dbReference type="SAM" id="MobiDB-lite"/>
    </source>
</evidence>
<reference evidence="2 3" key="1">
    <citation type="submission" date="2020-10" db="EMBL/GenBank/DDBJ databases">
        <title>Sequencing the genomes of 1000 actinobacteria strains.</title>
        <authorList>
            <person name="Klenk H.-P."/>
        </authorList>
    </citation>
    <scope>NUCLEOTIDE SEQUENCE [LARGE SCALE GENOMIC DNA]</scope>
    <source>
        <strain evidence="2 3">DSM 43173</strain>
    </source>
</reference>
<evidence type="ECO:0000313" key="3">
    <source>
        <dbReference type="Proteomes" id="UP000633509"/>
    </source>
</evidence>
<evidence type="ECO:0000313" key="2">
    <source>
        <dbReference type="EMBL" id="MBE1588625.1"/>
    </source>
</evidence>
<comment type="caution">
    <text evidence="2">The sequence shown here is derived from an EMBL/GenBank/DDBJ whole genome shotgun (WGS) entry which is preliminary data.</text>
</comment>
<protein>
    <submittedName>
        <fullName evidence="2">Uncharacterized protein</fullName>
    </submittedName>
</protein>